<evidence type="ECO:0000313" key="3">
    <source>
        <dbReference type="Proteomes" id="UP000792457"/>
    </source>
</evidence>
<reference evidence="2" key="1">
    <citation type="submission" date="2013-04" db="EMBL/GenBank/DDBJ databases">
        <authorList>
            <person name="Qu J."/>
            <person name="Murali S.C."/>
            <person name="Bandaranaike D."/>
            <person name="Bellair M."/>
            <person name="Blankenburg K."/>
            <person name="Chao H."/>
            <person name="Dinh H."/>
            <person name="Doddapaneni H."/>
            <person name="Downs B."/>
            <person name="Dugan-Rocha S."/>
            <person name="Elkadiri S."/>
            <person name="Gnanaolivu R.D."/>
            <person name="Hernandez B."/>
            <person name="Javaid M."/>
            <person name="Jayaseelan J.C."/>
            <person name="Lee S."/>
            <person name="Li M."/>
            <person name="Ming W."/>
            <person name="Munidasa M."/>
            <person name="Muniz J."/>
            <person name="Nguyen L."/>
            <person name="Ongeri F."/>
            <person name="Osuji N."/>
            <person name="Pu L.-L."/>
            <person name="Puazo M."/>
            <person name="Qu C."/>
            <person name="Quiroz J."/>
            <person name="Raj R."/>
            <person name="Weissenberger G."/>
            <person name="Xin Y."/>
            <person name="Zou X."/>
            <person name="Han Y."/>
            <person name="Richards S."/>
            <person name="Worley K."/>
            <person name="Muzny D."/>
            <person name="Gibbs R."/>
        </authorList>
    </citation>
    <scope>NUCLEOTIDE SEQUENCE</scope>
    <source>
        <strain evidence="2">Sampled in the wild</strain>
    </source>
</reference>
<sequence length="63" mass="6944">MVERFAGPKGRGGGRKSEEDVPLCLSSRHFLCYVRCLLTACDSTRQNTMPDGIDERGGSLKKI</sequence>
<reference evidence="2" key="2">
    <citation type="submission" date="2017-10" db="EMBL/GenBank/DDBJ databases">
        <title>Ladona fulva Genome sequencing and assembly.</title>
        <authorList>
            <person name="Murali S."/>
            <person name="Richards S."/>
            <person name="Bandaranaike D."/>
            <person name="Bellair M."/>
            <person name="Blankenburg K."/>
            <person name="Chao H."/>
            <person name="Dinh H."/>
            <person name="Doddapaneni H."/>
            <person name="Dugan-Rocha S."/>
            <person name="Elkadiri S."/>
            <person name="Gnanaolivu R."/>
            <person name="Hernandez B."/>
            <person name="Skinner E."/>
            <person name="Javaid M."/>
            <person name="Lee S."/>
            <person name="Li M."/>
            <person name="Ming W."/>
            <person name="Munidasa M."/>
            <person name="Muniz J."/>
            <person name="Nguyen L."/>
            <person name="Hughes D."/>
            <person name="Osuji N."/>
            <person name="Pu L.-L."/>
            <person name="Puazo M."/>
            <person name="Qu C."/>
            <person name="Quiroz J."/>
            <person name="Raj R."/>
            <person name="Weissenberger G."/>
            <person name="Xin Y."/>
            <person name="Zou X."/>
            <person name="Han Y."/>
            <person name="Worley K."/>
            <person name="Muzny D."/>
            <person name="Gibbs R."/>
        </authorList>
    </citation>
    <scope>NUCLEOTIDE SEQUENCE</scope>
    <source>
        <strain evidence="2">Sampled in the wild</strain>
    </source>
</reference>
<gene>
    <name evidence="2" type="ORF">J437_LFUL016021</name>
</gene>
<organism evidence="2 3">
    <name type="scientific">Ladona fulva</name>
    <name type="common">Scarce chaser dragonfly</name>
    <name type="synonym">Libellula fulva</name>
    <dbReference type="NCBI Taxonomy" id="123851"/>
    <lineage>
        <taxon>Eukaryota</taxon>
        <taxon>Metazoa</taxon>
        <taxon>Ecdysozoa</taxon>
        <taxon>Arthropoda</taxon>
        <taxon>Hexapoda</taxon>
        <taxon>Insecta</taxon>
        <taxon>Pterygota</taxon>
        <taxon>Palaeoptera</taxon>
        <taxon>Odonata</taxon>
        <taxon>Epiprocta</taxon>
        <taxon>Anisoptera</taxon>
        <taxon>Libelluloidea</taxon>
        <taxon>Libellulidae</taxon>
        <taxon>Ladona</taxon>
    </lineage>
</organism>
<dbReference type="EMBL" id="KZ308793">
    <property type="protein sequence ID" value="KAG8234261.1"/>
    <property type="molecule type" value="Genomic_DNA"/>
</dbReference>
<evidence type="ECO:0000256" key="1">
    <source>
        <dbReference type="SAM" id="MobiDB-lite"/>
    </source>
</evidence>
<name>A0A8K0P594_LADFU</name>
<dbReference type="Proteomes" id="UP000792457">
    <property type="component" value="Unassembled WGS sequence"/>
</dbReference>
<proteinExistence type="predicted"/>
<protein>
    <submittedName>
        <fullName evidence="2">Uncharacterized protein</fullName>
    </submittedName>
</protein>
<feature type="region of interest" description="Disordered" evidence="1">
    <location>
        <begin position="1"/>
        <end position="20"/>
    </location>
</feature>
<dbReference type="AlphaFoldDB" id="A0A8K0P594"/>
<evidence type="ECO:0000313" key="2">
    <source>
        <dbReference type="EMBL" id="KAG8234261.1"/>
    </source>
</evidence>
<keyword evidence="3" id="KW-1185">Reference proteome</keyword>
<comment type="caution">
    <text evidence="2">The sequence shown here is derived from an EMBL/GenBank/DDBJ whole genome shotgun (WGS) entry which is preliminary data.</text>
</comment>
<accession>A0A8K0P594</accession>